<accession>A0A7W6MYE5</accession>
<evidence type="ECO:0000313" key="9">
    <source>
        <dbReference type="EMBL" id="MBB4025851.1"/>
    </source>
</evidence>
<dbReference type="InterPro" id="IPR023997">
    <property type="entry name" value="TonB-dep_OMP_SusC/RagA_CS"/>
</dbReference>
<keyword evidence="3 7" id="KW-1134">Transmembrane beta strand</keyword>
<dbReference type="SUPFAM" id="SSF49464">
    <property type="entry name" value="Carboxypeptidase regulatory domain-like"/>
    <property type="match status" value="1"/>
</dbReference>
<keyword evidence="5 7" id="KW-0472">Membrane</keyword>
<evidence type="ECO:0000256" key="6">
    <source>
        <dbReference type="ARBA" id="ARBA00023237"/>
    </source>
</evidence>
<feature type="domain" description="Secretin/TonB short N-terminal" evidence="8">
    <location>
        <begin position="69"/>
        <end position="120"/>
    </location>
</feature>
<dbReference type="Gene3D" id="3.55.50.30">
    <property type="match status" value="1"/>
</dbReference>
<evidence type="ECO:0000256" key="7">
    <source>
        <dbReference type="PROSITE-ProRule" id="PRU01360"/>
    </source>
</evidence>
<organism evidence="9 10">
    <name type="scientific">Butyricimonas faecihominis</name>
    <dbReference type="NCBI Taxonomy" id="1472416"/>
    <lineage>
        <taxon>Bacteria</taxon>
        <taxon>Pseudomonadati</taxon>
        <taxon>Bacteroidota</taxon>
        <taxon>Bacteroidia</taxon>
        <taxon>Bacteroidales</taxon>
        <taxon>Odoribacteraceae</taxon>
        <taxon>Butyricimonas</taxon>
    </lineage>
</organism>
<dbReference type="SMART" id="SM00965">
    <property type="entry name" value="STN"/>
    <property type="match status" value="1"/>
</dbReference>
<protein>
    <submittedName>
        <fullName evidence="9">TonB-linked SusC/RagA family outer membrane protein</fullName>
    </submittedName>
</protein>
<dbReference type="Proteomes" id="UP000546007">
    <property type="component" value="Unassembled WGS sequence"/>
</dbReference>
<comment type="similarity">
    <text evidence="7">Belongs to the TonB-dependent receptor family.</text>
</comment>
<keyword evidence="4 7" id="KW-0812">Transmembrane</keyword>
<dbReference type="AlphaFoldDB" id="A0A7W6MYE5"/>
<dbReference type="Gene3D" id="2.60.40.1120">
    <property type="entry name" value="Carboxypeptidase-like, regulatory domain"/>
    <property type="match status" value="1"/>
</dbReference>
<sequence>MKKIRKSFDFSDFLCSIKMKLLMGKWGVMVVILLGLPCITLAQKQKVTINVKEVDVQIVFKQIKEQTNLNFVYNADQLKAMKSVTLNVRNVSVDAALAKLFEGSPFEYKFEMQSIVIKKKTERVGNEKMVLSGLVTDKNGDPLPGVAVLLKGSMVGTATDMDGNFKFMIPRENNVVLVFSFIGMKRQEVAVKDDKPLRVELEEDATELDEVVSYGYYNVDKRHMTSSVTSLKMGDIMMPGVSSVDQMLEGRVPGMIFMQNSGQVGAAPKIKIRGTTTVLGSQAPLWVLDGVILSDPVNIDPTSINDLDFVNLLGNAISGINPDDIDKIDVLKDASATAIYGPRASNGVIVITTKKGKVGTPSVSYSLTGTFRQRPRYTDRAVNVMNSQERIDYSRDIVENKLEIPDLESWVGYESAYYDYQSGKINHEEFLNAVHKMETVNTDWLGILMKDSYSHNHTVSVSGGTDNIRYYASLGYSNENGNIRGEKNDRYSALTRLNLNYKNFTMQFGLNGSTIKKEYTPEKVGVTDYAYNTSRSIQAYDDNGDLWFYQKRKADASAYDQLFNIINERNNTYDKIKTEQIGLNVSLGYYLFPELKAEVFCSYNVSNSSEEIYFGEKTWYIAELRKKNAETGEIDFGKTLCPSGGELRLDNTKNENYSFRGSLTFNKSIDKGQEHVVSAAVIGELSSSRYSGFKITKRGYLPERGLIFDKIESMTDGNLYTKYNEWLLTDAARGQLKDNLTNLVGLIGTATYSYRNAYIFNVNARIDFSNKFGDASNDRLLPIWSVSGRWNMHENVLRNISWIDMLALKMSFGYQGNMSAQDSPRLIIKKGGTDNDFKEYSSTIDRYPNPNLKWEKTSTYNVDVDFSLFNNKINGTVGYYYRYTTDAFLSKKVSVVNGIDTYTVNSGNLKNQGYELTLNFVPINTMTTVNGKRRGLVWRFDPNFGSVFNQLIDKIKHKDQVLQDEVTFEDYLNGRVQISGRPVNTFYSYRYKGLNSKNGAPMFYGTEATTIVDGEEKDTSEIYEAMDREDVWMTVMEHSGCREPFLQGSISNYLGWKNWGLSFNLSYSIGSKIRLFRLYPNQGVVNGPEQNLRRELVNRWRRPGDELNTNVPGILSGRDHLDAVFPWWDGETYDFSRTLWDMYDFSNLRVASGNYLKLSSISLRYIVPESFCEKLRVKSLYLNLSGTNLFTLCSRKLKGQDPSQSGSTDLINISVRPTYSLQLNVTF</sequence>
<dbReference type="NCBIfam" id="TIGR04056">
    <property type="entry name" value="OMP_RagA_SusC"/>
    <property type="match status" value="1"/>
</dbReference>
<evidence type="ECO:0000256" key="4">
    <source>
        <dbReference type="ARBA" id="ARBA00022692"/>
    </source>
</evidence>
<dbReference type="EMBL" id="JACIES010000003">
    <property type="protein sequence ID" value="MBB4025851.1"/>
    <property type="molecule type" value="Genomic_DNA"/>
</dbReference>
<dbReference type="PROSITE" id="PS52016">
    <property type="entry name" value="TONB_DEPENDENT_REC_3"/>
    <property type="match status" value="1"/>
</dbReference>
<dbReference type="InterPro" id="IPR011662">
    <property type="entry name" value="Secretin/TonB_short_N"/>
</dbReference>
<dbReference type="GO" id="GO:0009279">
    <property type="term" value="C:cell outer membrane"/>
    <property type="evidence" value="ECO:0007669"/>
    <property type="project" value="UniProtKB-SubCell"/>
</dbReference>
<evidence type="ECO:0000259" key="8">
    <source>
        <dbReference type="SMART" id="SM00965"/>
    </source>
</evidence>
<dbReference type="InterPro" id="IPR012910">
    <property type="entry name" value="Plug_dom"/>
</dbReference>
<comment type="caution">
    <text evidence="9">The sequence shown here is derived from an EMBL/GenBank/DDBJ whole genome shotgun (WGS) entry which is preliminary data.</text>
</comment>
<dbReference type="InterPro" id="IPR008969">
    <property type="entry name" value="CarboxyPept-like_regulatory"/>
</dbReference>
<dbReference type="NCBIfam" id="TIGR04057">
    <property type="entry name" value="SusC_RagA_signa"/>
    <property type="match status" value="1"/>
</dbReference>
<dbReference type="Pfam" id="PF07660">
    <property type="entry name" value="STN"/>
    <property type="match status" value="1"/>
</dbReference>
<dbReference type="RefSeq" id="WP_124315912.1">
    <property type="nucleotide sequence ID" value="NZ_AP028155.1"/>
</dbReference>
<comment type="subcellular location">
    <subcellularLocation>
        <location evidence="1 7">Cell outer membrane</location>
        <topology evidence="1 7">Multi-pass membrane protein</topology>
    </subcellularLocation>
</comment>
<evidence type="ECO:0000256" key="2">
    <source>
        <dbReference type="ARBA" id="ARBA00022448"/>
    </source>
</evidence>
<evidence type="ECO:0000313" key="10">
    <source>
        <dbReference type="Proteomes" id="UP000546007"/>
    </source>
</evidence>
<keyword evidence="2 7" id="KW-0813">Transport</keyword>
<dbReference type="Gene3D" id="2.170.130.10">
    <property type="entry name" value="TonB-dependent receptor, plug domain"/>
    <property type="match status" value="1"/>
</dbReference>
<proteinExistence type="inferred from homology"/>
<dbReference type="OrthoDB" id="1094922at2"/>
<dbReference type="InterPro" id="IPR039426">
    <property type="entry name" value="TonB-dep_rcpt-like"/>
</dbReference>
<keyword evidence="10" id="KW-1185">Reference proteome</keyword>
<dbReference type="InterPro" id="IPR036942">
    <property type="entry name" value="Beta-barrel_TonB_sf"/>
</dbReference>
<keyword evidence="6 7" id="KW-0998">Cell outer membrane</keyword>
<dbReference type="InterPro" id="IPR023996">
    <property type="entry name" value="TonB-dep_OMP_SusC/RagA"/>
</dbReference>
<dbReference type="InterPro" id="IPR037066">
    <property type="entry name" value="Plug_dom_sf"/>
</dbReference>
<dbReference type="GeneID" id="93100366"/>
<dbReference type="SUPFAM" id="SSF56935">
    <property type="entry name" value="Porins"/>
    <property type="match status" value="1"/>
</dbReference>
<dbReference type="Pfam" id="PF07715">
    <property type="entry name" value="Plug"/>
    <property type="match status" value="1"/>
</dbReference>
<dbReference type="Pfam" id="PF13715">
    <property type="entry name" value="CarbopepD_reg_2"/>
    <property type="match status" value="1"/>
</dbReference>
<name>A0A7W6MYE5_9BACT</name>
<reference evidence="9 10" key="1">
    <citation type="submission" date="2020-08" db="EMBL/GenBank/DDBJ databases">
        <title>Genomic Encyclopedia of Type Strains, Phase IV (KMG-IV): sequencing the most valuable type-strain genomes for metagenomic binning, comparative biology and taxonomic classification.</title>
        <authorList>
            <person name="Goeker M."/>
        </authorList>
    </citation>
    <scope>NUCLEOTIDE SEQUENCE [LARGE SCALE GENOMIC DNA]</scope>
    <source>
        <strain evidence="9 10">DSM 105721</strain>
    </source>
</reference>
<evidence type="ECO:0000256" key="1">
    <source>
        <dbReference type="ARBA" id="ARBA00004571"/>
    </source>
</evidence>
<dbReference type="Gene3D" id="2.40.170.20">
    <property type="entry name" value="TonB-dependent receptor, beta-barrel domain"/>
    <property type="match status" value="1"/>
</dbReference>
<evidence type="ECO:0000256" key="3">
    <source>
        <dbReference type="ARBA" id="ARBA00022452"/>
    </source>
</evidence>
<evidence type="ECO:0000256" key="5">
    <source>
        <dbReference type="ARBA" id="ARBA00023136"/>
    </source>
</evidence>
<gene>
    <name evidence="9" type="ORF">GGR14_001635</name>
</gene>